<sequence>MPCNECGCKKSSEQASLVEEASNLTLADRNAPASSCCSKSSVKSCCSPNSSCCSQSRPNRGCSCCCRSCCACCRCCSQSRGDYCLDRINEARGRSCSCSNKKEEVLTPAPPASSGCECCRRNN</sequence>
<dbReference type="AlphaFoldDB" id="A0AAV8W595"/>
<keyword evidence="2" id="KW-1185">Reference proteome</keyword>
<dbReference type="Proteomes" id="UP001159042">
    <property type="component" value="Unassembled WGS sequence"/>
</dbReference>
<gene>
    <name evidence="1" type="ORF">NQ315_003127</name>
</gene>
<reference evidence="1 2" key="1">
    <citation type="journal article" date="2023" name="Insect Mol. Biol.">
        <title>Genome sequencing provides insights into the evolution of gene families encoding plant cell wall-degrading enzymes in longhorned beetles.</title>
        <authorList>
            <person name="Shin N.R."/>
            <person name="Okamura Y."/>
            <person name="Kirsch R."/>
            <person name="Pauchet Y."/>
        </authorList>
    </citation>
    <scope>NUCLEOTIDE SEQUENCE [LARGE SCALE GENOMIC DNA]</scope>
    <source>
        <strain evidence="1">EAD_L_NR</strain>
    </source>
</reference>
<name>A0AAV8W595_9CUCU</name>
<evidence type="ECO:0000313" key="1">
    <source>
        <dbReference type="EMBL" id="KAJ8921509.1"/>
    </source>
</evidence>
<evidence type="ECO:0008006" key="3">
    <source>
        <dbReference type="Google" id="ProtNLM"/>
    </source>
</evidence>
<accession>A0AAV8W595</accession>
<proteinExistence type="predicted"/>
<protein>
    <recommendedName>
        <fullName evidence="3">Metallothionein</fullName>
    </recommendedName>
</protein>
<organism evidence="1 2">
    <name type="scientific">Exocentrus adspersus</name>
    <dbReference type="NCBI Taxonomy" id="1586481"/>
    <lineage>
        <taxon>Eukaryota</taxon>
        <taxon>Metazoa</taxon>
        <taxon>Ecdysozoa</taxon>
        <taxon>Arthropoda</taxon>
        <taxon>Hexapoda</taxon>
        <taxon>Insecta</taxon>
        <taxon>Pterygota</taxon>
        <taxon>Neoptera</taxon>
        <taxon>Endopterygota</taxon>
        <taxon>Coleoptera</taxon>
        <taxon>Polyphaga</taxon>
        <taxon>Cucujiformia</taxon>
        <taxon>Chrysomeloidea</taxon>
        <taxon>Cerambycidae</taxon>
        <taxon>Lamiinae</taxon>
        <taxon>Acanthocinini</taxon>
        <taxon>Exocentrus</taxon>
    </lineage>
</organism>
<dbReference type="EMBL" id="JANEYG010000010">
    <property type="protein sequence ID" value="KAJ8921509.1"/>
    <property type="molecule type" value="Genomic_DNA"/>
</dbReference>
<comment type="caution">
    <text evidence="1">The sequence shown here is derived from an EMBL/GenBank/DDBJ whole genome shotgun (WGS) entry which is preliminary data.</text>
</comment>
<evidence type="ECO:0000313" key="2">
    <source>
        <dbReference type="Proteomes" id="UP001159042"/>
    </source>
</evidence>